<dbReference type="PROSITE" id="PS01009">
    <property type="entry name" value="CRISP_1"/>
    <property type="match status" value="1"/>
</dbReference>
<name>A0ABQ7S9P2_9ACAR</name>
<dbReference type="PRINTS" id="PR00837">
    <property type="entry name" value="V5TPXLIKE"/>
</dbReference>
<evidence type="ECO:0000256" key="1">
    <source>
        <dbReference type="SAM" id="MobiDB-lite"/>
    </source>
</evidence>
<dbReference type="Proteomes" id="UP000825002">
    <property type="component" value="Unassembled WGS sequence"/>
</dbReference>
<comment type="caution">
    <text evidence="3">The sequence shown here is derived from an EMBL/GenBank/DDBJ whole genome shotgun (WGS) entry which is preliminary data.</text>
</comment>
<dbReference type="InterPro" id="IPR001283">
    <property type="entry name" value="CRISP-related"/>
</dbReference>
<accession>A0ABQ7S9P2</accession>
<feature type="compositionally biased region" description="Low complexity" evidence="1">
    <location>
        <begin position="259"/>
        <end position="287"/>
    </location>
</feature>
<dbReference type="Pfam" id="PF00188">
    <property type="entry name" value="CAP"/>
    <property type="match status" value="1"/>
</dbReference>
<feature type="compositionally biased region" description="Low complexity" evidence="1">
    <location>
        <begin position="300"/>
        <end position="320"/>
    </location>
</feature>
<dbReference type="Gene3D" id="3.40.33.10">
    <property type="entry name" value="CAP"/>
    <property type="match status" value="1"/>
</dbReference>
<dbReference type="InterPro" id="IPR018244">
    <property type="entry name" value="Allrgn_V5/Tpx1_CS"/>
</dbReference>
<dbReference type="PANTHER" id="PTHR10334">
    <property type="entry name" value="CYSTEINE-RICH SECRETORY PROTEIN-RELATED"/>
    <property type="match status" value="1"/>
</dbReference>
<dbReference type="SUPFAM" id="SSF55797">
    <property type="entry name" value="PR-1-like"/>
    <property type="match status" value="1"/>
</dbReference>
<gene>
    <name evidence="3" type="primary">Glipr2</name>
    <name evidence="3" type="ORF">GZH46_01305</name>
</gene>
<dbReference type="InterPro" id="IPR034113">
    <property type="entry name" value="SCP_GAPR1-like"/>
</dbReference>
<evidence type="ECO:0000313" key="3">
    <source>
        <dbReference type="EMBL" id="KAG9510160.1"/>
    </source>
</evidence>
<dbReference type="CDD" id="cd05382">
    <property type="entry name" value="CAP_GAPR1-like"/>
    <property type="match status" value="1"/>
</dbReference>
<feature type="region of interest" description="Disordered" evidence="1">
    <location>
        <begin position="252"/>
        <end position="328"/>
    </location>
</feature>
<dbReference type="InterPro" id="IPR035940">
    <property type="entry name" value="CAP_sf"/>
</dbReference>
<reference evidence="3 4" key="1">
    <citation type="submission" date="2020-10" db="EMBL/GenBank/DDBJ databases">
        <authorList>
            <person name="Klimov P.B."/>
            <person name="Dyachkov S.M."/>
            <person name="Chetverikov P.E."/>
        </authorList>
    </citation>
    <scope>NUCLEOTIDE SEQUENCE [LARGE SCALE GENOMIC DNA]</scope>
    <source>
        <strain evidence="3">BMOC 18-1129-001#AD2665</strain>
        <tissue evidence="3">Entire mites</tissue>
    </source>
</reference>
<feature type="compositionally biased region" description="Basic residues" evidence="1">
    <location>
        <begin position="288"/>
        <end position="299"/>
    </location>
</feature>
<sequence>ITSTVIKRRGAYDELSLTGKQVTAIATTRSQFTSLSHEPFTASGGNPNSKSQQYNAFIDECIRTHNEMRRRHGVPELQPSKKLTRFARRRAKHIANSDGAEFRHPDNLAYGENLAWHSDADRSCAALIKLWYDERDLYRFDRGQFDTTTGHFTQLVWKSTTRVGCAKAYSSGPRGGVYLVCNYDPPGNWVNEALENVFDIVERTVATTHKPLRNKPSTAKPHSQISTITTTTTAKPKIITTSSVAMVQTTVKPKPPLTLNPKLSTTYTNNNTVNSNTTNKHNNNNNKNNKKKKEKKKKNNYNNNSINSGTTTTTSIATSKPRAQSMRT</sequence>
<organism evidence="3 4">
    <name type="scientific">Fragariocoptes setiger</name>
    <dbReference type="NCBI Taxonomy" id="1670756"/>
    <lineage>
        <taxon>Eukaryota</taxon>
        <taxon>Metazoa</taxon>
        <taxon>Ecdysozoa</taxon>
        <taxon>Arthropoda</taxon>
        <taxon>Chelicerata</taxon>
        <taxon>Arachnida</taxon>
        <taxon>Acari</taxon>
        <taxon>Acariformes</taxon>
        <taxon>Trombidiformes</taxon>
        <taxon>Prostigmata</taxon>
        <taxon>Eupodina</taxon>
        <taxon>Eriophyoidea</taxon>
        <taxon>Phytoptidae</taxon>
        <taxon>Fragariocoptes</taxon>
    </lineage>
</organism>
<proteinExistence type="predicted"/>
<dbReference type="SMART" id="SM00198">
    <property type="entry name" value="SCP"/>
    <property type="match status" value="1"/>
</dbReference>
<protein>
    <submittedName>
        <fullName evidence="3">Golgi-associated plant pathogenesis-related protein 1</fullName>
    </submittedName>
</protein>
<feature type="non-terminal residue" evidence="3">
    <location>
        <position position="1"/>
    </location>
</feature>
<evidence type="ECO:0000259" key="2">
    <source>
        <dbReference type="SMART" id="SM00198"/>
    </source>
</evidence>
<keyword evidence="4" id="KW-1185">Reference proteome</keyword>
<evidence type="ECO:0000313" key="4">
    <source>
        <dbReference type="Proteomes" id="UP000825002"/>
    </source>
</evidence>
<dbReference type="PROSITE" id="PS01010">
    <property type="entry name" value="CRISP_2"/>
    <property type="match status" value="1"/>
</dbReference>
<feature type="domain" description="SCP" evidence="2">
    <location>
        <begin position="56"/>
        <end position="191"/>
    </location>
</feature>
<dbReference type="InterPro" id="IPR014044">
    <property type="entry name" value="CAP_dom"/>
</dbReference>
<dbReference type="EMBL" id="JAIFTH010000218">
    <property type="protein sequence ID" value="KAG9510160.1"/>
    <property type="molecule type" value="Genomic_DNA"/>
</dbReference>